<evidence type="ECO:0000313" key="2">
    <source>
        <dbReference type="EMBL" id="KIJ45446.1"/>
    </source>
</evidence>
<dbReference type="EMBL" id="KN837112">
    <property type="protein sequence ID" value="KIJ45446.1"/>
    <property type="molecule type" value="Genomic_DNA"/>
</dbReference>
<feature type="region of interest" description="Disordered" evidence="1">
    <location>
        <begin position="1"/>
        <end position="41"/>
    </location>
</feature>
<dbReference type="Proteomes" id="UP000054279">
    <property type="component" value="Unassembled WGS sequence"/>
</dbReference>
<dbReference type="AlphaFoldDB" id="A0A0C9W325"/>
<dbReference type="HOGENOM" id="CLU_1548595_0_0_1"/>
<reference evidence="2 3" key="1">
    <citation type="submission" date="2014-06" db="EMBL/GenBank/DDBJ databases">
        <title>Evolutionary Origins and Diversification of the Mycorrhizal Mutualists.</title>
        <authorList>
            <consortium name="DOE Joint Genome Institute"/>
            <consortium name="Mycorrhizal Genomics Consortium"/>
            <person name="Kohler A."/>
            <person name="Kuo A."/>
            <person name="Nagy L.G."/>
            <person name="Floudas D."/>
            <person name="Copeland A."/>
            <person name="Barry K.W."/>
            <person name="Cichocki N."/>
            <person name="Veneault-Fourrey C."/>
            <person name="LaButti K."/>
            <person name="Lindquist E.A."/>
            <person name="Lipzen A."/>
            <person name="Lundell T."/>
            <person name="Morin E."/>
            <person name="Murat C."/>
            <person name="Riley R."/>
            <person name="Ohm R."/>
            <person name="Sun H."/>
            <person name="Tunlid A."/>
            <person name="Henrissat B."/>
            <person name="Grigoriev I.V."/>
            <person name="Hibbett D.S."/>
            <person name="Martin F."/>
        </authorList>
    </citation>
    <scope>NUCLEOTIDE SEQUENCE [LARGE SCALE GENOMIC DNA]</scope>
    <source>
        <strain evidence="2 3">SS14</strain>
    </source>
</reference>
<accession>A0A0C9W325</accession>
<keyword evidence="3" id="KW-1185">Reference proteome</keyword>
<name>A0A0C9W325_SPHS4</name>
<feature type="compositionally biased region" description="Polar residues" evidence="1">
    <location>
        <begin position="1"/>
        <end position="11"/>
    </location>
</feature>
<evidence type="ECO:0000256" key="1">
    <source>
        <dbReference type="SAM" id="MobiDB-lite"/>
    </source>
</evidence>
<gene>
    <name evidence="2" type="ORF">M422DRAFT_251223</name>
</gene>
<organism evidence="2 3">
    <name type="scientific">Sphaerobolus stellatus (strain SS14)</name>
    <dbReference type="NCBI Taxonomy" id="990650"/>
    <lineage>
        <taxon>Eukaryota</taxon>
        <taxon>Fungi</taxon>
        <taxon>Dikarya</taxon>
        <taxon>Basidiomycota</taxon>
        <taxon>Agaricomycotina</taxon>
        <taxon>Agaricomycetes</taxon>
        <taxon>Phallomycetidae</taxon>
        <taxon>Geastrales</taxon>
        <taxon>Sphaerobolaceae</taxon>
        <taxon>Sphaerobolus</taxon>
    </lineage>
</organism>
<proteinExistence type="predicted"/>
<protein>
    <submittedName>
        <fullName evidence="2">Uncharacterized protein</fullName>
    </submittedName>
</protein>
<sequence length="173" mass="18197">MSTRSGRSYSQKPIHRRSRSVGAIPSPRPLSPLIDNSSPISNVAQPTIIGSGLGGRVSSSRLSSDNVDDEYHSLTRSASPIHGVTAMIAPVIVRSQRHSSKNKSELVDFTAALSFQNGSRASSYDAILDELPAPISYAESTPVVYPNPSVGICIQTPASSPSLSVSAHSMPVA</sequence>
<evidence type="ECO:0000313" key="3">
    <source>
        <dbReference type="Proteomes" id="UP000054279"/>
    </source>
</evidence>